<evidence type="ECO:0000259" key="1">
    <source>
        <dbReference type="Pfam" id="PF00483"/>
    </source>
</evidence>
<dbReference type="Gene3D" id="3.90.550.10">
    <property type="entry name" value="Spore Coat Polysaccharide Biosynthesis Protein SpsA, Chain A"/>
    <property type="match status" value="1"/>
</dbReference>
<accession>I4CCJ9</accession>
<dbReference type="EMBL" id="CP003360">
    <property type="protein sequence ID" value="AFM27290.1"/>
    <property type="molecule type" value="Genomic_DNA"/>
</dbReference>
<dbReference type="RefSeq" id="WP_014812399.1">
    <property type="nucleotide sequence ID" value="NC_018025.1"/>
</dbReference>
<organism evidence="2 3">
    <name type="scientific">Desulfomonile tiedjei (strain ATCC 49306 / DSM 6799 / DCB-1)</name>
    <dbReference type="NCBI Taxonomy" id="706587"/>
    <lineage>
        <taxon>Bacteria</taxon>
        <taxon>Pseudomonadati</taxon>
        <taxon>Thermodesulfobacteriota</taxon>
        <taxon>Desulfomonilia</taxon>
        <taxon>Desulfomonilales</taxon>
        <taxon>Desulfomonilaceae</taxon>
        <taxon>Desulfomonile</taxon>
    </lineage>
</organism>
<keyword evidence="3" id="KW-1185">Reference proteome</keyword>
<protein>
    <submittedName>
        <fullName evidence="2">Nucleoside-diphosphate-sugar pyrophosphorylase family protein</fullName>
    </submittedName>
</protein>
<sequence>MQPKPSDLPISAFILAGGLGLRLREVVSDRPKPMADIGQTPFLHLLIELLSGKGIREFVLLTGFMGEVVEEYFHAQRFPGVSIRFSKEPNPLGTGGAVKFAERFAAETTLLVNGDTFFDADVEALYRFHRKNNADVTLSLYEVEDVSRYGSVQVDSAGKVTGFTEKNRVGGIGLVNAGCSLLSADFIRQLPEGAYSMEERIFPELVRIGTLYGLVQSKPFFDIGTPESYEEFRSFYGSCNLKSR</sequence>
<dbReference type="eggNOG" id="COG1208">
    <property type="taxonomic scope" value="Bacteria"/>
</dbReference>
<dbReference type="HOGENOM" id="CLU_029499_2_0_7"/>
<feature type="domain" description="Nucleotidyl transferase" evidence="1">
    <location>
        <begin position="12"/>
        <end position="236"/>
    </location>
</feature>
<dbReference type="InterPro" id="IPR005835">
    <property type="entry name" value="NTP_transferase_dom"/>
</dbReference>
<dbReference type="Pfam" id="PF00483">
    <property type="entry name" value="NTP_transferase"/>
    <property type="match status" value="1"/>
</dbReference>
<dbReference type="SUPFAM" id="SSF53448">
    <property type="entry name" value="Nucleotide-diphospho-sugar transferases"/>
    <property type="match status" value="1"/>
</dbReference>
<evidence type="ECO:0000313" key="2">
    <source>
        <dbReference type="EMBL" id="AFM27290.1"/>
    </source>
</evidence>
<dbReference type="InterPro" id="IPR050486">
    <property type="entry name" value="Mannose-1P_guanyltransferase"/>
</dbReference>
<dbReference type="STRING" id="706587.Desti_4668"/>
<evidence type="ECO:0000313" key="3">
    <source>
        <dbReference type="Proteomes" id="UP000006055"/>
    </source>
</evidence>
<dbReference type="PANTHER" id="PTHR22572">
    <property type="entry name" value="SUGAR-1-PHOSPHATE GUANYL TRANSFERASE"/>
    <property type="match status" value="1"/>
</dbReference>
<dbReference type="CDD" id="cd06915">
    <property type="entry name" value="NTP_transferase_WcbM_like"/>
    <property type="match status" value="1"/>
</dbReference>
<name>I4CCJ9_DESTA</name>
<proteinExistence type="predicted"/>
<dbReference type="AlphaFoldDB" id="I4CCJ9"/>
<gene>
    <name evidence="2" type="ordered locus">Desti_4668</name>
</gene>
<dbReference type="InterPro" id="IPR029044">
    <property type="entry name" value="Nucleotide-diphossugar_trans"/>
</dbReference>
<reference evidence="3" key="1">
    <citation type="submission" date="2012-06" db="EMBL/GenBank/DDBJ databases">
        <title>Complete sequence of chromosome of Desulfomonile tiedjei DSM 6799.</title>
        <authorList>
            <person name="Lucas S."/>
            <person name="Copeland A."/>
            <person name="Lapidus A."/>
            <person name="Glavina del Rio T."/>
            <person name="Dalin E."/>
            <person name="Tice H."/>
            <person name="Bruce D."/>
            <person name="Goodwin L."/>
            <person name="Pitluck S."/>
            <person name="Peters L."/>
            <person name="Ovchinnikova G."/>
            <person name="Zeytun A."/>
            <person name="Lu M."/>
            <person name="Kyrpides N."/>
            <person name="Mavromatis K."/>
            <person name="Ivanova N."/>
            <person name="Brettin T."/>
            <person name="Detter J.C."/>
            <person name="Han C."/>
            <person name="Larimer F."/>
            <person name="Land M."/>
            <person name="Hauser L."/>
            <person name="Markowitz V."/>
            <person name="Cheng J.-F."/>
            <person name="Hugenholtz P."/>
            <person name="Woyke T."/>
            <person name="Wu D."/>
            <person name="Spring S."/>
            <person name="Schroeder M."/>
            <person name="Brambilla E."/>
            <person name="Klenk H.-P."/>
            <person name="Eisen J.A."/>
        </authorList>
    </citation>
    <scope>NUCLEOTIDE SEQUENCE [LARGE SCALE GENOMIC DNA]</scope>
    <source>
        <strain evidence="3">ATCC 49306 / DSM 6799 / DCB-1</strain>
    </source>
</reference>
<dbReference type="KEGG" id="dti:Desti_4668"/>
<dbReference type="PATRIC" id="fig|706587.4.peg.5282"/>
<dbReference type="Proteomes" id="UP000006055">
    <property type="component" value="Chromosome"/>
</dbReference>
<dbReference type="OrthoDB" id="9814110at2"/>